<evidence type="ECO:0000256" key="3">
    <source>
        <dbReference type="ARBA" id="ARBA00023002"/>
    </source>
</evidence>
<dbReference type="SUPFAM" id="SSF48264">
    <property type="entry name" value="Cytochrome P450"/>
    <property type="match status" value="1"/>
</dbReference>
<dbReference type="GO" id="GO:0016705">
    <property type="term" value="F:oxidoreductase activity, acting on paired donors, with incorporation or reduction of molecular oxygen"/>
    <property type="evidence" value="ECO:0007669"/>
    <property type="project" value="InterPro"/>
</dbReference>
<dbReference type="FunFam" id="1.10.630.10:FF:000026">
    <property type="entry name" value="Cytochrome P450 82C4"/>
    <property type="match status" value="1"/>
</dbReference>
<evidence type="ECO:0000256" key="1">
    <source>
        <dbReference type="ARBA" id="ARBA00022617"/>
    </source>
</evidence>
<dbReference type="PRINTS" id="PR00463">
    <property type="entry name" value="EP450I"/>
</dbReference>
<keyword evidence="2 6" id="KW-0479">Metal-binding</keyword>
<evidence type="ECO:0000256" key="4">
    <source>
        <dbReference type="ARBA" id="ARBA00023004"/>
    </source>
</evidence>
<dbReference type="PROSITE" id="PS00086">
    <property type="entry name" value="CYTOCHROME_P450"/>
    <property type="match status" value="1"/>
</dbReference>
<comment type="cofactor">
    <cofactor evidence="6">
        <name>heme</name>
        <dbReference type="ChEBI" id="CHEBI:30413"/>
    </cofactor>
</comment>
<dbReference type="EMBL" id="JBDFQZ010000001">
    <property type="protein sequence ID" value="KAK9756541.1"/>
    <property type="molecule type" value="Genomic_DNA"/>
</dbReference>
<dbReference type="PANTHER" id="PTHR47947:SF3">
    <property type="entry name" value="CYTOCHROME P450 81D1-LIKE"/>
    <property type="match status" value="1"/>
</dbReference>
<feature type="transmembrane region" description="Helical" evidence="8">
    <location>
        <begin position="7"/>
        <end position="25"/>
    </location>
</feature>
<keyword evidence="10" id="KW-1185">Reference proteome</keyword>
<organism evidence="9 10">
    <name type="scientific">Saponaria officinalis</name>
    <name type="common">Common soapwort</name>
    <name type="synonym">Lychnis saponaria</name>
    <dbReference type="NCBI Taxonomy" id="3572"/>
    <lineage>
        <taxon>Eukaryota</taxon>
        <taxon>Viridiplantae</taxon>
        <taxon>Streptophyta</taxon>
        <taxon>Embryophyta</taxon>
        <taxon>Tracheophyta</taxon>
        <taxon>Spermatophyta</taxon>
        <taxon>Magnoliopsida</taxon>
        <taxon>eudicotyledons</taxon>
        <taxon>Gunneridae</taxon>
        <taxon>Pentapetalae</taxon>
        <taxon>Caryophyllales</taxon>
        <taxon>Caryophyllaceae</taxon>
        <taxon>Caryophylleae</taxon>
        <taxon>Saponaria</taxon>
    </lineage>
</organism>
<keyword evidence="5 7" id="KW-0503">Monooxygenase</keyword>
<dbReference type="InterPro" id="IPR036396">
    <property type="entry name" value="Cyt_P450_sf"/>
</dbReference>
<evidence type="ECO:0000256" key="7">
    <source>
        <dbReference type="RuleBase" id="RU000461"/>
    </source>
</evidence>
<keyword evidence="4 6" id="KW-0408">Iron</keyword>
<reference evidence="9" key="1">
    <citation type="submission" date="2024-03" db="EMBL/GenBank/DDBJ databases">
        <title>WGS assembly of Saponaria officinalis var. Norfolk2.</title>
        <authorList>
            <person name="Jenkins J."/>
            <person name="Shu S."/>
            <person name="Grimwood J."/>
            <person name="Barry K."/>
            <person name="Goodstein D."/>
            <person name="Schmutz J."/>
            <person name="Leebens-Mack J."/>
            <person name="Osbourn A."/>
        </authorList>
    </citation>
    <scope>NUCLEOTIDE SEQUENCE [LARGE SCALE GENOMIC DNA]</scope>
    <source>
        <strain evidence="9">JIC</strain>
    </source>
</reference>
<dbReference type="InterPro" id="IPR001128">
    <property type="entry name" value="Cyt_P450"/>
</dbReference>
<sequence>MDIITTSLIYFLIFLISYIITQKILEKFQNLPPTPFPAIPIIGHLHLLKNPSTIHRTFSDLSQKHGPVIRLLFGLRQTILVSSASAAEDCLNTNDISFANRPLFFGSNIVGYNRTTMVWAPYGPLWRAHRKIASTEILSPHRVNTLSHIRAEEVMFLIRLIYIAGKEQIVEIKPALMELANNVMMRMIAGKRIYEGRNEKSDEAKRFDAIIKVLQGETFCAVDFFPFLKYFGVQKFAERRFRKVFLGMDGFFQELVDEQKIKMEENSRFNNGDLGKNSKNLIWELLELQQRDPGYSTDDIIKGLVQVLLLAGTETSSSTMEWATTLLLNNPKTLERAKQEIDNHVGANRLIEEPDLAHLPYLHCIINETLRMYPPAPLLLPHESSSDCVVGGYHIPKGTMLNLNLWAIQNDPTIWDEPTKFKPERFEGVKGNRIGYQFTPFGSGRRACPGENLAMRVVGLTLGSLIQCFDFESVGEIDMDERVSLSMWKAKPLQAKFSPRHNMVELLSRIFT</sequence>
<proteinExistence type="inferred from homology"/>
<dbReference type="Gene3D" id="1.10.630.10">
    <property type="entry name" value="Cytochrome P450"/>
    <property type="match status" value="1"/>
</dbReference>
<evidence type="ECO:0008006" key="11">
    <source>
        <dbReference type="Google" id="ProtNLM"/>
    </source>
</evidence>
<evidence type="ECO:0000256" key="6">
    <source>
        <dbReference type="PIRSR" id="PIRSR602401-1"/>
    </source>
</evidence>
<keyword evidence="1 6" id="KW-0349">Heme</keyword>
<accession>A0AAW1N6V6</accession>
<name>A0AAW1N6V6_SAPOF</name>
<keyword evidence="8" id="KW-0812">Transmembrane</keyword>
<dbReference type="InterPro" id="IPR017972">
    <property type="entry name" value="Cyt_P450_CS"/>
</dbReference>
<dbReference type="PRINTS" id="PR00385">
    <property type="entry name" value="P450"/>
</dbReference>
<evidence type="ECO:0000256" key="5">
    <source>
        <dbReference type="ARBA" id="ARBA00023033"/>
    </source>
</evidence>
<gene>
    <name evidence="9" type="ORF">RND81_01G104900</name>
</gene>
<feature type="binding site" description="axial binding residue" evidence="6">
    <location>
        <position position="448"/>
    </location>
    <ligand>
        <name>heme</name>
        <dbReference type="ChEBI" id="CHEBI:30413"/>
    </ligand>
    <ligandPart>
        <name>Fe</name>
        <dbReference type="ChEBI" id="CHEBI:18248"/>
    </ligandPart>
</feature>
<evidence type="ECO:0000313" key="10">
    <source>
        <dbReference type="Proteomes" id="UP001443914"/>
    </source>
</evidence>
<dbReference type="GO" id="GO:0005506">
    <property type="term" value="F:iron ion binding"/>
    <property type="evidence" value="ECO:0007669"/>
    <property type="project" value="InterPro"/>
</dbReference>
<protein>
    <recommendedName>
        <fullName evidence="11">Cytochrome P450</fullName>
    </recommendedName>
</protein>
<keyword evidence="8" id="KW-1133">Transmembrane helix</keyword>
<comment type="caution">
    <text evidence="9">The sequence shown here is derived from an EMBL/GenBank/DDBJ whole genome shotgun (WGS) entry which is preliminary data.</text>
</comment>
<evidence type="ECO:0000256" key="2">
    <source>
        <dbReference type="ARBA" id="ARBA00022723"/>
    </source>
</evidence>
<keyword evidence="8" id="KW-0472">Membrane</keyword>
<dbReference type="InterPro" id="IPR002401">
    <property type="entry name" value="Cyt_P450_E_grp-I"/>
</dbReference>
<dbReference type="Proteomes" id="UP001443914">
    <property type="component" value="Unassembled WGS sequence"/>
</dbReference>
<dbReference type="GO" id="GO:0020037">
    <property type="term" value="F:heme binding"/>
    <property type="evidence" value="ECO:0007669"/>
    <property type="project" value="InterPro"/>
</dbReference>
<dbReference type="AlphaFoldDB" id="A0AAW1N6V6"/>
<keyword evidence="3 7" id="KW-0560">Oxidoreductase</keyword>
<evidence type="ECO:0000313" key="9">
    <source>
        <dbReference type="EMBL" id="KAK9756541.1"/>
    </source>
</evidence>
<dbReference type="GO" id="GO:0004497">
    <property type="term" value="F:monooxygenase activity"/>
    <property type="evidence" value="ECO:0007669"/>
    <property type="project" value="UniProtKB-KW"/>
</dbReference>
<dbReference type="PANTHER" id="PTHR47947">
    <property type="entry name" value="CYTOCHROME P450 82C3-RELATED"/>
    <property type="match status" value="1"/>
</dbReference>
<evidence type="ECO:0000256" key="8">
    <source>
        <dbReference type="SAM" id="Phobius"/>
    </source>
</evidence>
<dbReference type="InterPro" id="IPR050651">
    <property type="entry name" value="Plant_Cytochrome_P450_Monoox"/>
</dbReference>
<comment type="similarity">
    <text evidence="7">Belongs to the cytochrome P450 family.</text>
</comment>
<dbReference type="Pfam" id="PF00067">
    <property type="entry name" value="p450"/>
    <property type="match status" value="1"/>
</dbReference>